<feature type="non-terminal residue" evidence="1">
    <location>
        <position position="67"/>
    </location>
</feature>
<sequence length="67" mass="7951">MEIDSFEMVNIINGTFRFNLFQKVPSVGKKIIVLDKYNISIMRIRQTFQQPYLLIVIILQVFNNETQ</sequence>
<keyword evidence="2" id="KW-1185">Reference proteome</keyword>
<reference evidence="1 2" key="1">
    <citation type="submission" date="2020-09" db="EMBL/GenBank/DDBJ databases">
        <title>De no assembly of potato wild relative species, Solanum commersonii.</title>
        <authorList>
            <person name="Cho K."/>
        </authorList>
    </citation>
    <scope>NUCLEOTIDE SEQUENCE [LARGE SCALE GENOMIC DNA]</scope>
    <source>
        <strain evidence="1">LZ3.2</strain>
        <tissue evidence="1">Leaf</tissue>
    </source>
</reference>
<evidence type="ECO:0000313" key="2">
    <source>
        <dbReference type="Proteomes" id="UP000824120"/>
    </source>
</evidence>
<proteinExistence type="predicted"/>
<accession>A0A9J5XGG2</accession>
<protein>
    <submittedName>
        <fullName evidence="1">Uncharacterized protein</fullName>
    </submittedName>
</protein>
<evidence type="ECO:0000313" key="1">
    <source>
        <dbReference type="EMBL" id="KAG5586262.1"/>
    </source>
</evidence>
<organism evidence="1 2">
    <name type="scientific">Solanum commersonii</name>
    <name type="common">Commerson's wild potato</name>
    <name type="synonym">Commerson's nightshade</name>
    <dbReference type="NCBI Taxonomy" id="4109"/>
    <lineage>
        <taxon>Eukaryota</taxon>
        <taxon>Viridiplantae</taxon>
        <taxon>Streptophyta</taxon>
        <taxon>Embryophyta</taxon>
        <taxon>Tracheophyta</taxon>
        <taxon>Spermatophyta</taxon>
        <taxon>Magnoliopsida</taxon>
        <taxon>eudicotyledons</taxon>
        <taxon>Gunneridae</taxon>
        <taxon>Pentapetalae</taxon>
        <taxon>asterids</taxon>
        <taxon>lamiids</taxon>
        <taxon>Solanales</taxon>
        <taxon>Solanaceae</taxon>
        <taxon>Solanoideae</taxon>
        <taxon>Solaneae</taxon>
        <taxon>Solanum</taxon>
    </lineage>
</organism>
<gene>
    <name evidence="1" type="ORF">H5410_046696</name>
</gene>
<dbReference type="EMBL" id="JACXVP010000009">
    <property type="protein sequence ID" value="KAG5586262.1"/>
    <property type="molecule type" value="Genomic_DNA"/>
</dbReference>
<dbReference type="AlphaFoldDB" id="A0A9J5XGG2"/>
<comment type="caution">
    <text evidence="1">The sequence shown here is derived from an EMBL/GenBank/DDBJ whole genome shotgun (WGS) entry which is preliminary data.</text>
</comment>
<name>A0A9J5XGG2_SOLCO</name>
<dbReference type="Proteomes" id="UP000824120">
    <property type="component" value="Chromosome 9"/>
</dbReference>